<dbReference type="RefSeq" id="XP_037168103.1">
    <property type="nucleotide sequence ID" value="XM_037305238.1"/>
</dbReference>
<reference evidence="1 2" key="1">
    <citation type="journal article" date="2020" name="Genomics">
        <title>Complete, high-quality genomes from long-read metagenomic sequencing of two wolf lichen thalli reveals enigmatic genome architecture.</title>
        <authorList>
            <person name="McKenzie S.K."/>
            <person name="Walston R.F."/>
            <person name="Allen J.L."/>
        </authorList>
    </citation>
    <scope>NUCLEOTIDE SEQUENCE [LARGE SCALE GENOMIC DNA]</scope>
    <source>
        <strain evidence="1">WasteWater2</strain>
    </source>
</reference>
<dbReference type="GeneID" id="59284979"/>
<dbReference type="AlphaFoldDB" id="A0A8H6G1I5"/>
<name>A0A8H6G1I5_9LECA</name>
<evidence type="ECO:0000313" key="1">
    <source>
        <dbReference type="EMBL" id="KAF6238804.1"/>
    </source>
</evidence>
<organism evidence="1 2">
    <name type="scientific">Letharia columbiana</name>
    <dbReference type="NCBI Taxonomy" id="112416"/>
    <lineage>
        <taxon>Eukaryota</taxon>
        <taxon>Fungi</taxon>
        <taxon>Dikarya</taxon>
        <taxon>Ascomycota</taxon>
        <taxon>Pezizomycotina</taxon>
        <taxon>Lecanoromycetes</taxon>
        <taxon>OSLEUM clade</taxon>
        <taxon>Lecanoromycetidae</taxon>
        <taxon>Lecanorales</taxon>
        <taxon>Lecanorineae</taxon>
        <taxon>Parmeliaceae</taxon>
        <taxon>Letharia</taxon>
    </lineage>
</organism>
<dbReference type="Proteomes" id="UP000578531">
    <property type="component" value="Unassembled WGS sequence"/>
</dbReference>
<dbReference type="EMBL" id="JACCJC010000008">
    <property type="protein sequence ID" value="KAF6238804.1"/>
    <property type="molecule type" value="Genomic_DNA"/>
</dbReference>
<gene>
    <name evidence="1" type="ORF">HO173_003311</name>
</gene>
<protein>
    <submittedName>
        <fullName evidence="1">Uncharacterized protein</fullName>
    </submittedName>
</protein>
<evidence type="ECO:0000313" key="2">
    <source>
        <dbReference type="Proteomes" id="UP000578531"/>
    </source>
</evidence>
<sequence length="140" mass="15203">MLSMTTANPMTSFAGHNNQDFQLGSNLGHVHVRVGSQPGGSSTLFDTASYTAGEDATIANSTWGSRSNTSDLSIPQQTLRGAPQPQLCLHWTRRNRQMTTKSLSTVHHPELAATTEEICHLRAGWIRQDAGMPQICGRLS</sequence>
<keyword evidence="2" id="KW-1185">Reference proteome</keyword>
<proteinExistence type="predicted"/>
<accession>A0A8H6G1I5</accession>
<comment type="caution">
    <text evidence="1">The sequence shown here is derived from an EMBL/GenBank/DDBJ whole genome shotgun (WGS) entry which is preliminary data.</text>
</comment>